<evidence type="ECO:0000313" key="1">
    <source>
        <dbReference type="EMBL" id="KAJ0007797.1"/>
    </source>
</evidence>
<accession>A0ACC0X2A3</accession>
<keyword evidence="2" id="KW-1185">Reference proteome</keyword>
<name>A0ACC0X2A3_9ROSI</name>
<sequence>MGYDCSCPAKAAAGLFHGCCILAACTDYSVTCWFGLTLYLASYSLFLGHVQGC</sequence>
<dbReference type="EMBL" id="CM047750">
    <property type="protein sequence ID" value="KAJ0007797.1"/>
    <property type="molecule type" value="Genomic_DNA"/>
</dbReference>
<protein>
    <submittedName>
        <fullName evidence="1">Uncharacterized protein</fullName>
    </submittedName>
</protein>
<gene>
    <name evidence="1" type="ORF">Pint_30517</name>
</gene>
<dbReference type="Proteomes" id="UP001163603">
    <property type="component" value="Chromosome 15"/>
</dbReference>
<organism evidence="1 2">
    <name type="scientific">Pistacia integerrima</name>
    <dbReference type="NCBI Taxonomy" id="434235"/>
    <lineage>
        <taxon>Eukaryota</taxon>
        <taxon>Viridiplantae</taxon>
        <taxon>Streptophyta</taxon>
        <taxon>Embryophyta</taxon>
        <taxon>Tracheophyta</taxon>
        <taxon>Spermatophyta</taxon>
        <taxon>Magnoliopsida</taxon>
        <taxon>eudicotyledons</taxon>
        <taxon>Gunneridae</taxon>
        <taxon>Pentapetalae</taxon>
        <taxon>rosids</taxon>
        <taxon>malvids</taxon>
        <taxon>Sapindales</taxon>
        <taxon>Anacardiaceae</taxon>
        <taxon>Pistacia</taxon>
    </lineage>
</organism>
<proteinExistence type="predicted"/>
<comment type="caution">
    <text evidence="1">The sequence shown here is derived from an EMBL/GenBank/DDBJ whole genome shotgun (WGS) entry which is preliminary data.</text>
</comment>
<reference evidence="2" key="1">
    <citation type="journal article" date="2023" name="G3 (Bethesda)">
        <title>Genome assembly and association tests identify interacting loci associated with vigor, precocity, and sex in interspecific pistachio rootstocks.</title>
        <authorList>
            <person name="Palmer W."/>
            <person name="Jacygrad E."/>
            <person name="Sagayaradj S."/>
            <person name="Cavanaugh K."/>
            <person name="Han R."/>
            <person name="Bertier L."/>
            <person name="Beede B."/>
            <person name="Kafkas S."/>
            <person name="Golino D."/>
            <person name="Preece J."/>
            <person name="Michelmore R."/>
        </authorList>
    </citation>
    <scope>NUCLEOTIDE SEQUENCE [LARGE SCALE GENOMIC DNA]</scope>
</reference>
<evidence type="ECO:0000313" key="2">
    <source>
        <dbReference type="Proteomes" id="UP001163603"/>
    </source>
</evidence>